<dbReference type="GO" id="GO:0003700">
    <property type="term" value="F:DNA-binding transcription factor activity"/>
    <property type="evidence" value="ECO:0007669"/>
    <property type="project" value="InterPro"/>
</dbReference>
<dbReference type="EMBL" id="LDUG01000015">
    <property type="protein sequence ID" value="KVW97550.1"/>
    <property type="molecule type" value="Genomic_DNA"/>
</dbReference>
<dbReference type="InterPro" id="IPR011663">
    <property type="entry name" value="UTRA"/>
</dbReference>
<comment type="caution">
    <text evidence="5">The sequence shown here is derived from an EMBL/GenBank/DDBJ whole genome shotgun (WGS) entry which is preliminary data.</text>
</comment>
<reference evidence="5 6" key="1">
    <citation type="journal article" date="2015" name="Appl. Environ. Microbiol.">
        <title>Aerobic and Anaerobic Thiosulfate Oxidation by a Cold-Adapted, Subglacial Chemoautotroph.</title>
        <authorList>
            <person name="Harrold Z.R."/>
            <person name="Skidmore M.L."/>
            <person name="Hamilton T.L."/>
            <person name="Desch L."/>
            <person name="Amada K."/>
            <person name="van Gelder W."/>
            <person name="Glover K."/>
            <person name="Roden E.E."/>
            <person name="Boyd E.S."/>
        </authorList>
    </citation>
    <scope>NUCLEOTIDE SEQUENCE [LARGE SCALE GENOMIC DNA]</scope>
    <source>
        <strain evidence="5 6">RG</strain>
    </source>
</reference>
<keyword evidence="2" id="KW-0238">DNA-binding</keyword>
<evidence type="ECO:0000259" key="4">
    <source>
        <dbReference type="PROSITE" id="PS50949"/>
    </source>
</evidence>
<dbReference type="RefSeq" id="WP_059752146.1">
    <property type="nucleotide sequence ID" value="NZ_LDUG01000015.1"/>
</dbReference>
<dbReference type="PROSITE" id="PS50949">
    <property type="entry name" value="HTH_GNTR"/>
    <property type="match status" value="1"/>
</dbReference>
<dbReference type="SMART" id="SM00345">
    <property type="entry name" value="HTH_GNTR"/>
    <property type="match status" value="1"/>
</dbReference>
<dbReference type="GO" id="GO:0003677">
    <property type="term" value="F:DNA binding"/>
    <property type="evidence" value="ECO:0007669"/>
    <property type="project" value="UniProtKB-KW"/>
</dbReference>
<proteinExistence type="predicted"/>
<dbReference type="PRINTS" id="PR00035">
    <property type="entry name" value="HTHGNTR"/>
</dbReference>
<dbReference type="OrthoDB" id="2530535at2"/>
<dbReference type="PATRIC" id="fig|36861.3.peg.237"/>
<accession>A0A106BS89</accession>
<evidence type="ECO:0000256" key="1">
    <source>
        <dbReference type="ARBA" id="ARBA00023015"/>
    </source>
</evidence>
<dbReference type="InterPro" id="IPR036388">
    <property type="entry name" value="WH-like_DNA-bd_sf"/>
</dbReference>
<dbReference type="InterPro" id="IPR028978">
    <property type="entry name" value="Chorismate_lyase_/UTRA_dom_sf"/>
</dbReference>
<organism evidence="5 6">
    <name type="scientific">Thiobacillus denitrificans</name>
    <dbReference type="NCBI Taxonomy" id="36861"/>
    <lineage>
        <taxon>Bacteria</taxon>
        <taxon>Pseudomonadati</taxon>
        <taxon>Pseudomonadota</taxon>
        <taxon>Betaproteobacteria</taxon>
        <taxon>Nitrosomonadales</taxon>
        <taxon>Thiobacillaceae</taxon>
        <taxon>Thiobacillus</taxon>
    </lineage>
</organism>
<dbReference type="InterPro" id="IPR000524">
    <property type="entry name" value="Tscrpt_reg_HTH_GntR"/>
</dbReference>
<dbReference type="PANTHER" id="PTHR44846:SF16">
    <property type="entry name" value="TRANSCRIPTIONAL REGULATOR PHNF-RELATED"/>
    <property type="match status" value="1"/>
</dbReference>
<dbReference type="InterPro" id="IPR036390">
    <property type="entry name" value="WH_DNA-bd_sf"/>
</dbReference>
<dbReference type="Pfam" id="PF07702">
    <property type="entry name" value="UTRA"/>
    <property type="match status" value="1"/>
</dbReference>
<dbReference type="NCBIfam" id="TIGR02325">
    <property type="entry name" value="C_P_lyase_phnF"/>
    <property type="match status" value="1"/>
</dbReference>
<dbReference type="Pfam" id="PF00392">
    <property type="entry name" value="GntR"/>
    <property type="match status" value="1"/>
</dbReference>
<feature type="domain" description="HTH gntR-type" evidence="4">
    <location>
        <begin position="12"/>
        <end position="79"/>
    </location>
</feature>
<dbReference type="CDD" id="cd07377">
    <property type="entry name" value="WHTH_GntR"/>
    <property type="match status" value="1"/>
</dbReference>
<dbReference type="InterPro" id="IPR012702">
    <property type="entry name" value="CP_lyase_PhnF"/>
</dbReference>
<dbReference type="SMART" id="SM00866">
    <property type="entry name" value="UTRA"/>
    <property type="match status" value="1"/>
</dbReference>
<dbReference type="PANTHER" id="PTHR44846">
    <property type="entry name" value="MANNOSYL-D-GLYCERATE TRANSPORT/METABOLISM SYSTEM REPRESSOR MNGR-RELATED"/>
    <property type="match status" value="1"/>
</dbReference>
<keyword evidence="1" id="KW-0805">Transcription regulation</keyword>
<gene>
    <name evidence="5" type="ORF">ABW22_03930</name>
</gene>
<dbReference type="AlphaFoldDB" id="A0A106BS89"/>
<dbReference type="InterPro" id="IPR050679">
    <property type="entry name" value="Bact_HTH_transcr_reg"/>
</dbReference>
<evidence type="ECO:0000256" key="3">
    <source>
        <dbReference type="ARBA" id="ARBA00023163"/>
    </source>
</evidence>
<sequence>MSLYAVSRENGEALYAQIARQLEQEVATAYGPGDCLPAEGLLAVRFGVNRHTLRRAIDELVESGLLERRHGRGVFVLDSQIDYQIGAGTRFTENLAALGLQPENRILCLQTLAATERVAQRLALNVGDRVFWIETLRTAADRPLCVISHFIPAERFAGLDTRYTGESLHRFLTATYGCPLRRTESLVTAVLPQGDDAKLLGMPQNRPVLRVKSVNVDDRDGSPVEYAITRFRADRIQLRINP</sequence>
<evidence type="ECO:0000313" key="6">
    <source>
        <dbReference type="Proteomes" id="UP000064243"/>
    </source>
</evidence>
<dbReference type="Proteomes" id="UP000064243">
    <property type="component" value="Unassembled WGS sequence"/>
</dbReference>
<dbReference type="Gene3D" id="1.10.10.10">
    <property type="entry name" value="Winged helix-like DNA-binding domain superfamily/Winged helix DNA-binding domain"/>
    <property type="match status" value="1"/>
</dbReference>
<evidence type="ECO:0000313" key="5">
    <source>
        <dbReference type="EMBL" id="KVW97550.1"/>
    </source>
</evidence>
<dbReference type="SUPFAM" id="SSF46785">
    <property type="entry name" value="Winged helix' DNA-binding domain"/>
    <property type="match status" value="1"/>
</dbReference>
<keyword evidence="3" id="KW-0804">Transcription</keyword>
<dbReference type="SUPFAM" id="SSF64288">
    <property type="entry name" value="Chorismate lyase-like"/>
    <property type="match status" value="1"/>
</dbReference>
<keyword evidence="6" id="KW-1185">Reference proteome</keyword>
<protein>
    <submittedName>
        <fullName evidence="5">GntR family transcriptional regulator</fullName>
    </submittedName>
</protein>
<dbReference type="Gene3D" id="3.40.1410.10">
    <property type="entry name" value="Chorismate lyase-like"/>
    <property type="match status" value="1"/>
</dbReference>
<evidence type="ECO:0000256" key="2">
    <source>
        <dbReference type="ARBA" id="ARBA00023125"/>
    </source>
</evidence>
<name>A0A106BS89_THIDE</name>